<dbReference type="Gene3D" id="1.10.10.10">
    <property type="entry name" value="Winged helix-like DNA-binding domain superfamily/Winged helix DNA-binding domain"/>
    <property type="match status" value="1"/>
</dbReference>
<dbReference type="PANTHER" id="PTHR42942:SF1">
    <property type="entry name" value="ALKYLTRANSFERASE-LIKE PROTEIN 1"/>
    <property type="match status" value="1"/>
</dbReference>
<evidence type="ECO:0000313" key="4">
    <source>
        <dbReference type="Proteomes" id="UP001143362"/>
    </source>
</evidence>
<feature type="domain" description="Methylated-DNA-[protein]-cysteine S-methyltransferase DNA binding" evidence="2">
    <location>
        <begin position="7"/>
        <end position="87"/>
    </location>
</feature>
<evidence type="ECO:0000256" key="1">
    <source>
        <dbReference type="ARBA" id="ARBA00022763"/>
    </source>
</evidence>
<dbReference type="InterPro" id="IPR052520">
    <property type="entry name" value="ATL_DNA_repair"/>
</dbReference>
<organism evidence="3 4">
    <name type="scientific">Candidatus Litorirhabdus singularis</name>
    <dbReference type="NCBI Taxonomy" id="2518993"/>
    <lineage>
        <taxon>Bacteria</taxon>
        <taxon>Pseudomonadati</taxon>
        <taxon>Pseudomonadota</taxon>
        <taxon>Gammaproteobacteria</taxon>
        <taxon>Cellvibrionales</taxon>
        <taxon>Halieaceae</taxon>
        <taxon>Candidatus Litorirhabdus</taxon>
    </lineage>
</organism>
<keyword evidence="1" id="KW-0227">DNA damage</keyword>
<dbReference type="Pfam" id="PF01035">
    <property type="entry name" value="DNA_binding_1"/>
    <property type="match status" value="1"/>
</dbReference>
<comment type="caution">
    <text evidence="3">The sequence shown here is derived from an EMBL/GenBank/DDBJ whole genome shotgun (WGS) entry which is preliminary data.</text>
</comment>
<dbReference type="SUPFAM" id="SSF46767">
    <property type="entry name" value="Methylated DNA-protein cysteine methyltransferase, C-terminal domain"/>
    <property type="match status" value="1"/>
</dbReference>
<dbReference type="InterPro" id="IPR014048">
    <property type="entry name" value="MethylDNA_cys_MeTrfase_DNA-bd"/>
</dbReference>
<evidence type="ECO:0000259" key="2">
    <source>
        <dbReference type="Pfam" id="PF01035"/>
    </source>
</evidence>
<proteinExistence type="predicted"/>
<keyword evidence="3" id="KW-0489">Methyltransferase</keyword>
<keyword evidence="4" id="KW-1185">Reference proteome</keyword>
<dbReference type="InterPro" id="IPR036388">
    <property type="entry name" value="WH-like_DNA-bd_sf"/>
</dbReference>
<dbReference type="Proteomes" id="UP001143362">
    <property type="component" value="Unassembled WGS sequence"/>
</dbReference>
<dbReference type="EMBL" id="SHNN01000006">
    <property type="protein sequence ID" value="MCX2983226.1"/>
    <property type="molecule type" value="Genomic_DNA"/>
</dbReference>
<evidence type="ECO:0000313" key="3">
    <source>
        <dbReference type="EMBL" id="MCX2983226.1"/>
    </source>
</evidence>
<sequence>MPEPDNKHRIWQVVHAIPAGRVSSYGRVAKLAGLAGAARLTGHALRGLPRDTQIPWHRVINSQGKLSLPPGGEAYEEQRQRLQAEGVFFTAAGRLRSQDYWWP</sequence>
<dbReference type="InterPro" id="IPR036217">
    <property type="entry name" value="MethylDNA_cys_MeTrfase_DNAb"/>
</dbReference>
<keyword evidence="3" id="KW-0808">Transferase</keyword>
<dbReference type="GO" id="GO:0008168">
    <property type="term" value="F:methyltransferase activity"/>
    <property type="evidence" value="ECO:0007669"/>
    <property type="project" value="UniProtKB-KW"/>
</dbReference>
<dbReference type="CDD" id="cd06445">
    <property type="entry name" value="ATase"/>
    <property type="match status" value="1"/>
</dbReference>
<gene>
    <name evidence="3" type="ORF">EYC98_20380</name>
</gene>
<reference evidence="3" key="1">
    <citation type="submission" date="2019-02" db="EMBL/GenBank/DDBJ databases">
        <authorList>
            <person name="Li S.-H."/>
        </authorList>
    </citation>
    <scope>NUCLEOTIDE SEQUENCE</scope>
    <source>
        <strain evidence="3">IMCC14734</strain>
    </source>
</reference>
<dbReference type="PANTHER" id="PTHR42942">
    <property type="entry name" value="6-O-METHYLGUANINE DNA METHYLTRANSFERASE"/>
    <property type="match status" value="1"/>
</dbReference>
<protein>
    <submittedName>
        <fullName evidence="3">Cysteine methyltransferase</fullName>
    </submittedName>
</protein>
<accession>A0ABT3TLU0</accession>
<dbReference type="GO" id="GO:0032259">
    <property type="term" value="P:methylation"/>
    <property type="evidence" value="ECO:0007669"/>
    <property type="project" value="UniProtKB-KW"/>
</dbReference>
<name>A0ABT3TLU0_9GAMM</name>
<dbReference type="RefSeq" id="WP_279247262.1">
    <property type="nucleotide sequence ID" value="NZ_SHNN01000006.1"/>
</dbReference>